<feature type="signal peptide" evidence="1">
    <location>
        <begin position="1"/>
        <end position="26"/>
    </location>
</feature>
<dbReference type="PANTHER" id="PTHR37957">
    <property type="entry name" value="BLR7070 PROTEIN"/>
    <property type="match status" value="1"/>
</dbReference>
<sequence>MNRIRLTSAAAGAVAVALLGGGIAQAGGDEPLAKDDSYQVQAGRTLTASGHGDSILRNDKGENLELVTNTKPANGTLTLEPDGTFTYKPNPGFIGTDSFSYTVSDAVTRYDTQLPSLATIGGVKISGGAYGSALYPAPHGGGDEFYGVTDRGPNVDGPNGAKVEPLPDFTPAIGKFRLKDGVAKLERSIPLRAADGSPYNGRVSTEATTGETILDLNGTTLAASPYGYDPEGLVALRDGTFWISDEYGPYITHFDANGRQIGRLSPFDGSLPAELSKRMPNRGMEGLTITPDGDTLVGIVQSALQQRDLSGKPVNVAPLRIVTYNLKTKATREYLYLLDDPKVNTGAVSEITALSNNTFLVDERDGKFEPGAFKKCFRIDLTGATDVGPKANIPGATYVASQGGLLLGSAQKTIEGTVGESTTAAALSTLAAAGITPVKKSLYVDFAGLVSTLDPTGGFFGHDKVEGVATTDGGRTLVVANDSDFGISGLTNSAAPFQLKAKILPNGKQDDGSFLVVDMSKVDGSYSSTATVTITVTAGRR</sequence>
<dbReference type="STRING" id="1834516.BL253_20350"/>
<feature type="domain" description="Phytase-like" evidence="2">
    <location>
        <begin position="132"/>
        <end position="485"/>
    </location>
</feature>
<proteinExistence type="predicted"/>
<protein>
    <submittedName>
        <fullName evidence="3">3-phytase</fullName>
    </submittedName>
</protein>
<feature type="unsure residue" description="D or N" evidence="3">
    <location>
        <position position="445"/>
    </location>
</feature>
<comment type="caution">
    <text evidence="3">The sequence shown here is derived from an EMBL/GenBank/DDBJ whole genome shotgun (WGS) entry which is preliminary data.</text>
</comment>
<gene>
    <name evidence="3" type="ORF">BL253_20350</name>
</gene>
<dbReference type="OrthoDB" id="9758957at2"/>
<dbReference type="PANTHER" id="PTHR37957:SF1">
    <property type="entry name" value="PHYTASE-LIKE DOMAIN-CONTAINING PROTEIN"/>
    <property type="match status" value="1"/>
</dbReference>
<accession>A0A1V2I8W2</accession>
<evidence type="ECO:0000313" key="4">
    <source>
        <dbReference type="Proteomes" id="UP000188929"/>
    </source>
</evidence>
<dbReference type="Pfam" id="PF17963">
    <property type="entry name" value="Big_9"/>
    <property type="match status" value="1"/>
</dbReference>
<keyword evidence="4" id="KW-1185">Reference proteome</keyword>
<dbReference type="SUPFAM" id="SSF75011">
    <property type="entry name" value="3-carboxy-cis,cis-mucoante lactonizing enzyme"/>
    <property type="match status" value="1"/>
</dbReference>
<dbReference type="Pfam" id="PF13449">
    <property type="entry name" value="Phytase-like"/>
    <property type="match status" value="1"/>
</dbReference>
<dbReference type="RefSeq" id="WP_076818767.1">
    <property type="nucleotide sequence ID" value="NZ_MOMC01000042.1"/>
</dbReference>
<dbReference type="InterPro" id="IPR027372">
    <property type="entry name" value="Phytase-like_dom"/>
</dbReference>
<dbReference type="EMBL" id="MOMC01000042">
    <property type="protein sequence ID" value="ONH28141.1"/>
    <property type="molecule type" value="Genomic_DNA"/>
</dbReference>
<evidence type="ECO:0000259" key="2">
    <source>
        <dbReference type="Pfam" id="PF13449"/>
    </source>
</evidence>
<keyword evidence="1" id="KW-0732">Signal</keyword>
<name>A0A1V2I8W2_9ACTN</name>
<organism evidence="3 4">
    <name type="scientific">Pseudofrankia asymbiotica</name>
    <dbReference type="NCBI Taxonomy" id="1834516"/>
    <lineage>
        <taxon>Bacteria</taxon>
        <taxon>Bacillati</taxon>
        <taxon>Actinomycetota</taxon>
        <taxon>Actinomycetes</taxon>
        <taxon>Frankiales</taxon>
        <taxon>Frankiaceae</taxon>
        <taxon>Pseudofrankia</taxon>
    </lineage>
</organism>
<feature type="chain" id="PRO_5012053065" evidence="1">
    <location>
        <begin position="27"/>
        <end position="541"/>
    </location>
</feature>
<reference evidence="4" key="1">
    <citation type="submission" date="2016-10" db="EMBL/GenBank/DDBJ databases">
        <title>Frankia sp. NRRL B-16386 Genome sequencing.</title>
        <authorList>
            <person name="Ghodhbane-Gtari F."/>
            <person name="Swanson E."/>
            <person name="Gueddou A."/>
            <person name="Hezbri K."/>
            <person name="Ktari K."/>
            <person name="Nouioui I."/>
            <person name="Morris K."/>
            <person name="Simpson S."/>
            <person name="Abebe-Akele F."/>
            <person name="Thomas K."/>
            <person name="Gtari M."/>
            <person name="Tisa L.S."/>
        </authorList>
    </citation>
    <scope>NUCLEOTIDE SEQUENCE [LARGE SCALE GENOMIC DNA]</scope>
    <source>
        <strain evidence="4">NRRL B-16386</strain>
    </source>
</reference>
<evidence type="ECO:0000313" key="3">
    <source>
        <dbReference type="EMBL" id="ONH28141.1"/>
    </source>
</evidence>
<dbReference type="Proteomes" id="UP000188929">
    <property type="component" value="Unassembled WGS sequence"/>
</dbReference>
<dbReference type="Gene3D" id="2.60.40.3440">
    <property type="match status" value="1"/>
</dbReference>
<evidence type="ECO:0000256" key="1">
    <source>
        <dbReference type="SAM" id="SignalP"/>
    </source>
</evidence>
<dbReference type="AlphaFoldDB" id="A0A1V2I8W2"/>